<gene>
    <name evidence="2" type="ORF">PAALTS15_26994</name>
</gene>
<dbReference type="AlphaFoldDB" id="S9SHG4"/>
<name>S9SHG4_PAEAL</name>
<sequence length="133" mass="14559">MGAYVIMKANADGAKPLCAPSQSEGELRMKKWMWIVLTVIVLIGGTAAFTIGFVNSTMIEPGKAAVVVQEYEGSVKAIEAERLTIHSGDREEVFRLTGSTDLQGEEFRSIHPGANVRIGVNEGRDIVWLRLVR</sequence>
<proteinExistence type="predicted"/>
<feature type="transmembrane region" description="Helical" evidence="1">
    <location>
        <begin position="32"/>
        <end position="54"/>
    </location>
</feature>
<dbReference type="Proteomes" id="UP000015344">
    <property type="component" value="Unassembled WGS sequence"/>
</dbReference>
<keyword evidence="1" id="KW-1133">Transmembrane helix</keyword>
<comment type="caution">
    <text evidence="2">The sequence shown here is derived from an EMBL/GenBank/DDBJ whole genome shotgun (WGS) entry which is preliminary data.</text>
</comment>
<organism evidence="2 3">
    <name type="scientific">Paenibacillus alvei TS-15</name>
    <dbReference type="NCBI Taxonomy" id="1117108"/>
    <lineage>
        <taxon>Bacteria</taxon>
        <taxon>Bacillati</taxon>
        <taxon>Bacillota</taxon>
        <taxon>Bacilli</taxon>
        <taxon>Bacillales</taxon>
        <taxon>Paenibacillaceae</taxon>
        <taxon>Paenibacillus</taxon>
    </lineage>
</organism>
<dbReference type="PATRIC" id="fig|1117108.3.peg.5571"/>
<accession>S9SHG4</accession>
<reference evidence="2 3" key="1">
    <citation type="submission" date="2013-05" db="EMBL/GenBank/DDBJ databases">
        <authorList>
            <person name="Strain E.A."/>
            <person name="Brown E."/>
            <person name="Allard M.W."/>
            <person name="Luo Y.L."/>
        </authorList>
    </citation>
    <scope>NUCLEOTIDE SEQUENCE [LARGE SCALE GENOMIC DNA]</scope>
    <source>
        <strain evidence="2 3">TS-15</strain>
    </source>
</reference>
<evidence type="ECO:0000313" key="2">
    <source>
        <dbReference type="EMBL" id="EPY04164.1"/>
    </source>
</evidence>
<protein>
    <submittedName>
        <fullName evidence="2">Uncharacterized protein</fullName>
    </submittedName>
</protein>
<evidence type="ECO:0000256" key="1">
    <source>
        <dbReference type="SAM" id="Phobius"/>
    </source>
</evidence>
<keyword evidence="1" id="KW-0472">Membrane</keyword>
<keyword evidence="1" id="KW-0812">Transmembrane</keyword>
<evidence type="ECO:0000313" key="3">
    <source>
        <dbReference type="Proteomes" id="UP000015344"/>
    </source>
</evidence>
<dbReference type="EMBL" id="ATMT01000100">
    <property type="protein sequence ID" value="EPY04164.1"/>
    <property type="molecule type" value="Genomic_DNA"/>
</dbReference>